<keyword evidence="2" id="KW-0378">Hydrolase</keyword>
<dbReference type="EMBL" id="PXOF01000066">
    <property type="protein sequence ID" value="RGP68825.1"/>
    <property type="molecule type" value="Genomic_DNA"/>
</dbReference>
<keyword evidence="4" id="KW-0443">Lipid metabolism</keyword>
<evidence type="ECO:0000313" key="7">
    <source>
        <dbReference type="Proteomes" id="UP000266152"/>
    </source>
</evidence>
<gene>
    <name evidence="6" type="ORF">FSPOR_5031</name>
</gene>
<dbReference type="STRING" id="5514.A0A395S9D9"/>
<keyword evidence="5" id="KW-0732">Signal</keyword>
<evidence type="ECO:0000313" key="6">
    <source>
        <dbReference type="EMBL" id="RGP68825.1"/>
    </source>
</evidence>
<dbReference type="Proteomes" id="UP000266152">
    <property type="component" value="Unassembled WGS sequence"/>
</dbReference>
<feature type="chain" id="PRO_5017263380" description="1-alkyl-2-acetylglycerophosphocholine esterase" evidence="5">
    <location>
        <begin position="16"/>
        <end position="379"/>
    </location>
</feature>
<proteinExistence type="predicted"/>
<accession>A0A395S9D9</accession>
<dbReference type="Pfam" id="PF03403">
    <property type="entry name" value="PAF-AH_p_II"/>
    <property type="match status" value="1"/>
</dbReference>
<sequence>MQLITLFALFQTTQALLVPSPPGPYNVAVEHFELVDPSRIDHFAPEPNTKRRIMVSAYLPIEAHDRCKAQAIPYIPSLTASVFGELGVTLGIPKGTLERFNMEFCDMSTITPKKGHRFNKDFPIAIFSPGAQGTRLVYGAMARSLASMGYIIFTLDHTYEALVVEFPDGSAAYATTSNTSDLAMLEARTEDVSFLTSQLSNKTLTNRLFTHVPGYFNPEKIAVYGHSFGGSTATVTVQRNPRVAGGLNLDGPIYGSVNHQGFKNKPFVLVGVDREDGPDWGTFYNKIDASKMILRVLKAQHYAFTDVPLLLEKIKIPPESQKAVDKIFGTLDGRRVEKTTNQIAVGLMDLLFMNDTRVIEKVGENADVKVVRSDLVRHT</sequence>
<feature type="signal peptide" evidence="5">
    <location>
        <begin position="1"/>
        <end position="15"/>
    </location>
</feature>
<keyword evidence="7" id="KW-1185">Reference proteome</keyword>
<name>A0A395S9D9_FUSSP</name>
<evidence type="ECO:0000256" key="2">
    <source>
        <dbReference type="ARBA" id="ARBA00022801"/>
    </source>
</evidence>
<dbReference type="InterPro" id="IPR029058">
    <property type="entry name" value="AB_hydrolase_fold"/>
</dbReference>
<protein>
    <recommendedName>
        <fullName evidence="1">1-alkyl-2-acetylglycerophosphocholine esterase</fullName>
        <ecNumber evidence="1">3.1.1.47</ecNumber>
    </recommendedName>
</protein>
<dbReference type="EC" id="3.1.1.47" evidence="1"/>
<dbReference type="PANTHER" id="PTHR10272:SF14">
    <property type="entry name" value="PAF ACETYLHYDROLASE FAMILY PROTEIN"/>
    <property type="match status" value="1"/>
</dbReference>
<dbReference type="Gene3D" id="3.40.50.1820">
    <property type="entry name" value="alpha/beta hydrolase"/>
    <property type="match status" value="1"/>
</dbReference>
<evidence type="ECO:0000256" key="1">
    <source>
        <dbReference type="ARBA" id="ARBA00013201"/>
    </source>
</evidence>
<evidence type="ECO:0000256" key="5">
    <source>
        <dbReference type="SAM" id="SignalP"/>
    </source>
</evidence>
<comment type="caution">
    <text evidence="6">The sequence shown here is derived from an EMBL/GenBank/DDBJ whole genome shotgun (WGS) entry which is preliminary data.</text>
</comment>
<dbReference type="PANTHER" id="PTHR10272">
    <property type="entry name" value="PLATELET-ACTIVATING FACTOR ACETYLHYDROLASE"/>
    <property type="match status" value="1"/>
</dbReference>
<dbReference type="SUPFAM" id="SSF53474">
    <property type="entry name" value="alpha/beta-Hydrolases"/>
    <property type="match status" value="1"/>
</dbReference>
<organism evidence="6 7">
    <name type="scientific">Fusarium sporotrichioides</name>
    <dbReference type="NCBI Taxonomy" id="5514"/>
    <lineage>
        <taxon>Eukaryota</taxon>
        <taxon>Fungi</taxon>
        <taxon>Dikarya</taxon>
        <taxon>Ascomycota</taxon>
        <taxon>Pezizomycotina</taxon>
        <taxon>Sordariomycetes</taxon>
        <taxon>Hypocreomycetidae</taxon>
        <taxon>Hypocreales</taxon>
        <taxon>Nectriaceae</taxon>
        <taxon>Fusarium</taxon>
    </lineage>
</organism>
<dbReference type="GO" id="GO:0016042">
    <property type="term" value="P:lipid catabolic process"/>
    <property type="evidence" value="ECO:0007669"/>
    <property type="project" value="UniProtKB-KW"/>
</dbReference>
<dbReference type="GO" id="GO:0003847">
    <property type="term" value="F:1-alkyl-2-acetylglycerophosphocholine esterase activity"/>
    <property type="evidence" value="ECO:0007669"/>
    <property type="project" value="UniProtKB-EC"/>
</dbReference>
<evidence type="ECO:0000256" key="4">
    <source>
        <dbReference type="ARBA" id="ARBA00023098"/>
    </source>
</evidence>
<keyword evidence="3" id="KW-0442">Lipid degradation</keyword>
<dbReference type="AlphaFoldDB" id="A0A395S9D9"/>
<reference evidence="6 7" key="1">
    <citation type="journal article" date="2018" name="PLoS Pathog.">
        <title>Evolution of structural diversity of trichothecenes, a family of toxins produced by plant pathogenic and entomopathogenic fungi.</title>
        <authorList>
            <person name="Proctor R.H."/>
            <person name="McCormick S.P."/>
            <person name="Kim H.S."/>
            <person name="Cardoza R.E."/>
            <person name="Stanley A.M."/>
            <person name="Lindo L."/>
            <person name="Kelly A."/>
            <person name="Brown D.W."/>
            <person name="Lee T."/>
            <person name="Vaughan M.M."/>
            <person name="Alexander N.J."/>
            <person name="Busman M."/>
            <person name="Gutierrez S."/>
        </authorList>
    </citation>
    <scope>NUCLEOTIDE SEQUENCE [LARGE SCALE GENOMIC DNA]</scope>
    <source>
        <strain evidence="6 7">NRRL 3299</strain>
    </source>
</reference>
<evidence type="ECO:0000256" key="3">
    <source>
        <dbReference type="ARBA" id="ARBA00022963"/>
    </source>
</evidence>